<proteinExistence type="predicted"/>
<dbReference type="SUPFAM" id="SSF51182">
    <property type="entry name" value="RmlC-like cupins"/>
    <property type="match status" value="1"/>
</dbReference>
<dbReference type="InterPro" id="IPR053146">
    <property type="entry name" value="QDO-like"/>
</dbReference>
<dbReference type="PANTHER" id="PTHR36440:SF1">
    <property type="entry name" value="PUTATIVE (AFU_ORTHOLOGUE AFUA_8G07350)-RELATED"/>
    <property type="match status" value="1"/>
</dbReference>
<dbReference type="InterPro" id="IPR014710">
    <property type="entry name" value="RmlC-like_jellyroll"/>
</dbReference>
<dbReference type="AlphaFoldDB" id="A0A369PRJ8"/>
<reference evidence="2 3" key="1">
    <citation type="submission" date="2018-07" db="EMBL/GenBank/DDBJ databases">
        <title>Pedobacter sp. nov., isolated from soil.</title>
        <authorList>
            <person name="Zhou L.Y."/>
            <person name="Du Z.J."/>
        </authorList>
    </citation>
    <scope>NUCLEOTIDE SEQUENCE [LARGE SCALE GENOMIC DNA]</scope>
    <source>
        <strain evidence="2 3">JDX94</strain>
    </source>
</reference>
<name>A0A369PRJ8_9SPHI</name>
<organism evidence="2 3">
    <name type="scientific">Pedobacter chinensis</name>
    <dbReference type="NCBI Taxonomy" id="2282421"/>
    <lineage>
        <taxon>Bacteria</taxon>
        <taxon>Pseudomonadati</taxon>
        <taxon>Bacteroidota</taxon>
        <taxon>Sphingobacteriia</taxon>
        <taxon>Sphingobacteriales</taxon>
        <taxon>Sphingobacteriaceae</taxon>
        <taxon>Pedobacter</taxon>
    </lineage>
</organism>
<sequence>METKCNMDKKVQITDSDAGKRFGVAGGNYRIVISGEQTGGNYAVIEMIVPPGGGPPPHSHPDTQEMFYVLEGEVEFKTETGKQKVGKDGFVNIPFGGAVHCFKNNSKEFVRLLCTVVPSCLEKLFEEIGLPVAAGQMLPVPQLTEKRKKFLKEMDIKYNQKTYPPDFLG</sequence>
<dbReference type="PANTHER" id="PTHR36440">
    <property type="entry name" value="PUTATIVE (AFU_ORTHOLOGUE AFUA_8G07350)-RELATED"/>
    <property type="match status" value="1"/>
</dbReference>
<keyword evidence="3" id="KW-1185">Reference proteome</keyword>
<dbReference type="EMBL" id="QPKV01000007">
    <property type="protein sequence ID" value="RDC55261.1"/>
    <property type="molecule type" value="Genomic_DNA"/>
</dbReference>
<dbReference type="InterPro" id="IPR013096">
    <property type="entry name" value="Cupin_2"/>
</dbReference>
<dbReference type="InterPro" id="IPR011051">
    <property type="entry name" value="RmlC_Cupin_sf"/>
</dbReference>
<dbReference type="Pfam" id="PF07883">
    <property type="entry name" value="Cupin_2"/>
    <property type="match status" value="1"/>
</dbReference>
<dbReference type="Gene3D" id="2.60.120.10">
    <property type="entry name" value="Jelly Rolls"/>
    <property type="match status" value="1"/>
</dbReference>
<evidence type="ECO:0000313" key="2">
    <source>
        <dbReference type="EMBL" id="RDC55261.1"/>
    </source>
</evidence>
<comment type="caution">
    <text evidence="2">The sequence shown here is derived from an EMBL/GenBank/DDBJ whole genome shotgun (WGS) entry which is preliminary data.</text>
</comment>
<feature type="domain" description="Cupin type-2" evidence="1">
    <location>
        <begin position="46"/>
        <end position="115"/>
    </location>
</feature>
<protein>
    <submittedName>
        <fullName evidence="2">Cupin domain-containing protein</fullName>
    </submittedName>
</protein>
<gene>
    <name evidence="2" type="ORF">DU508_16935</name>
</gene>
<evidence type="ECO:0000259" key="1">
    <source>
        <dbReference type="Pfam" id="PF07883"/>
    </source>
</evidence>
<dbReference type="OrthoDB" id="9090296at2"/>
<dbReference type="Proteomes" id="UP000253961">
    <property type="component" value="Unassembled WGS sequence"/>
</dbReference>
<evidence type="ECO:0000313" key="3">
    <source>
        <dbReference type="Proteomes" id="UP000253961"/>
    </source>
</evidence>
<accession>A0A369PRJ8</accession>